<dbReference type="InterPro" id="IPR007655">
    <property type="entry name" value="Slam_C"/>
</dbReference>
<dbReference type="InterPro" id="IPR011990">
    <property type="entry name" value="TPR-like_helical_dom_sf"/>
</dbReference>
<dbReference type="Pfam" id="PF04575">
    <property type="entry name" value="SlipAM"/>
    <property type="match status" value="1"/>
</dbReference>
<dbReference type="Proteomes" id="UP000254293">
    <property type="component" value="Unassembled WGS sequence"/>
</dbReference>
<name>A0A377R0J2_9NEIS</name>
<evidence type="ECO:0000259" key="10">
    <source>
        <dbReference type="Pfam" id="PF24575"/>
    </source>
</evidence>
<evidence type="ECO:0000256" key="6">
    <source>
        <dbReference type="ARBA" id="ARBA00023237"/>
    </source>
</evidence>
<accession>A0A377R0J2</accession>
<comment type="subcellular location">
    <subcellularLocation>
        <location evidence="1">Cell outer membrane</location>
        <topology evidence="1">Multi-pass membrane protein</topology>
    </subcellularLocation>
</comment>
<evidence type="ECO:0000256" key="1">
    <source>
        <dbReference type="ARBA" id="ARBA00004571"/>
    </source>
</evidence>
<evidence type="ECO:0000313" key="11">
    <source>
        <dbReference type="EMBL" id="STR00609.1"/>
    </source>
</evidence>
<dbReference type="Gene3D" id="1.25.40.10">
    <property type="entry name" value="Tetratricopeptide repeat domain"/>
    <property type="match status" value="1"/>
</dbReference>
<keyword evidence="3" id="KW-0812">Transmembrane</keyword>
<dbReference type="GO" id="GO:0009279">
    <property type="term" value="C:cell outer membrane"/>
    <property type="evidence" value="ECO:0007669"/>
    <property type="project" value="UniProtKB-SubCell"/>
</dbReference>
<sequence>MQRYFLYCLSACAALAAASPDTAGESGTDTDLTRIQRQQAVREPAQPVPPHDTGNAPVSMTEDELLAQPELLQNALDIAVSRQDTDNIRFLLALYRRLPESSQDAVLADYAQAVLSAADGRYAESERLLHGILARNPEYSPVRLQLALVLSQSGQNREAQEELDRLRQTPDLPADTAAYIGSFAQYLENSRKWQLDGSAYYIADKNVGRTPKEREYGNWRFPEPKSAHGVGYEASAQKTLPLKKHWSARVQASLYGKYYWDAHDYNDLNLRFETGPVRHGAKTEISLMPFAEKRWYAAEPYSHTAGGSLRGSYMVSPKTVLFGAWQSGYKTHKERDHLDGATHGGAFSLMYQTSPQQYFVFGAGGGRENARDRSEAYRHGSIRAGWTRRWQGGEGLVTAINGSVQRRFYRESDLFNIRRHDTEYFLRTSVGHKKLSWKGFAPRLNWTWGYTGSNHFYYRRHENRVFLDVSKQF</sequence>
<keyword evidence="4 8" id="KW-0732">Signal</keyword>
<keyword evidence="6" id="KW-0998">Cell outer membrane</keyword>
<keyword evidence="5" id="KW-0472">Membrane</keyword>
<evidence type="ECO:0000256" key="3">
    <source>
        <dbReference type="ARBA" id="ARBA00022692"/>
    </source>
</evidence>
<evidence type="ECO:0000256" key="8">
    <source>
        <dbReference type="SAM" id="SignalP"/>
    </source>
</evidence>
<feature type="domain" description="Surface lipoprotein assembly modifier N-terminal TPR repeats region" evidence="10">
    <location>
        <begin position="59"/>
        <end position="162"/>
    </location>
</feature>
<keyword evidence="12" id="KW-1185">Reference proteome</keyword>
<evidence type="ECO:0000256" key="5">
    <source>
        <dbReference type="ARBA" id="ARBA00023136"/>
    </source>
</evidence>
<feature type="signal peptide" evidence="8">
    <location>
        <begin position="1"/>
        <end position="23"/>
    </location>
</feature>
<evidence type="ECO:0000256" key="7">
    <source>
        <dbReference type="ARBA" id="ARBA00023609"/>
    </source>
</evidence>
<protein>
    <submittedName>
        <fullName evidence="11">TPR repeat-containing protein NMB0313</fullName>
    </submittedName>
</protein>
<feature type="domain" description="Surface lipoprotein assembly modifier C-terminal" evidence="9">
    <location>
        <begin position="193"/>
        <end position="473"/>
    </location>
</feature>
<dbReference type="Pfam" id="PF24575">
    <property type="entry name" value="TPR_Slam"/>
    <property type="match status" value="1"/>
</dbReference>
<keyword evidence="2" id="KW-1134">Transmembrane beta strand</keyword>
<evidence type="ECO:0000313" key="12">
    <source>
        <dbReference type="Proteomes" id="UP000254293"/>
    </source>
</evidence>
<dbReference type="RefSeq" id="WP_115307857.1">
    <property type="nucleotide sequence ID" value="NZ_UGJJ01000001.1"/>
</dbReference>
<evidence type="ECO:0000256" key="2">
    <source>
        <dbReference type="ARBA" id="ARBA00022452"/>
    </source>
</evidence>
<feature type="chain" id="PRO_5016804067" evidence="8">
    <location>
        <begin position="24"/>
        <end position="473"/>
    </location>
</feature>
<dbReference type="OrthoDB" id="8606547at2"/>
<gene>
    <name evidence="11" type="ORF">NCTC13336_00818</name>
</gene>
<dbReference type="EMBL" id="UGJJ01000001">
    <property type="protein sequence ID" value="STR00609.1"/>
    <property type="molecule type" value="Genomic_DNA"/>
</dbReference>
<evidence type="ECO:0000256" key="4">
    <source>
        <dbReference type="ARBA" id="ARBA00022729"/>
    </source>
</evidence>
<comment type="similarity">
    <text evidence="7">Belongs to the Slam family.</text>
</comment>
<proteinExistence type="inferred from homology"/>
<organism evidence="11 12">
    <name type="scientific">Kingella potus</name>
    <dbReference type="NCBI Taxonomy" id="265175"/>
    <lineage>
        <taxon>Bacteria</taxon>
        <taxon>Pseudomonadati</taxon>
        <taxon>Pseudomonadota</taxon>
        <taxon>Betaproteobacteria</taxon>
        <taxon>Neisseriales</taxon>
        <taxon>Neisseriaceae</taxon>
        <taxon>Kingella</taxon>
    </lineage>
</organism>
<dbReference type="SUPFAM" id="SSF48452">
    <property type="entry name" value="TPR-like"/>
    <property type="match status" value="1"/>
</dbReference>
<dbReference type="AlphaFoldDB" id="A0A377R0J2"/>
<evidence type="ECO:0000259" key="9">
    <source>
        <dbReference type="Pfam" id="PF04575"/>
    </source>
</evidence>
<dbReference type="InterPro" id="IPR057556">
    <property type="entry name" value="TPR_Slam"/>
</dbReference>
<reference evidence="11 12" key="1">
    <citation type="submission" date="2018-06" db="EMBL/GenBank/DDBJ databases">
        <authorList>
            <consortium name="Pathogen Informatics"/>
            <person name="Doyle S."/>
        </authorList>
    </citation>
    <scope>NUCLEOTIDE SEQUENCE [LARGE SCALE GENOMIC DNA]</scope>
    <source>
        <strain evidence="11 12">NCTC13336</strain>
    </source>
</reference>